<evidence type="ECO:0000256" key="6">
    <source>
        <dbReference type="ARBA" id="ARBA00022989"/>
    </source>
</evidence>
<feature type="transmembrane region" description="Helical" evidence="8">
    <location>
        <begin position="235"/>
        <end position="253"/>
    </location>
</feature>
<feature type="transmembrane region" description="Helical" evidence="8">
    <location>
        <begin position="281"/>
        <end position="302"/>
    </location>
</feature>
<feature type="transmembrane region" description="Helical" evidence="8">
    <location>
        <begin position="345"/>
        <end position="363"/>
    </location>
</feature>
<dbReference type="EMBL" id="JAKGUD010000008">
    <property type="protein sequence ID" value="MCF4142865.1"/>
    <property type="molecule type" value="Genomic_DNA"/>
</dbReference>
<evidence type="ECO:0000256" key="5">
    <source>
        <dbReference type="ARBA" id="ARBA00022692"/>
    </source>
</evidence>
<feature type="transmembrane region" description="Helical" evidence="8">
    <location>
        <begin position="314"/>
        <end position="333"/>
    </location>
</feature>
<evidence type="ECO:0000313" key="9">
    <source>
        <dbReference type="EMBL" id="MCF4142865.1"/>
    </source>
</evidence>
<evidence type="ECO:0000256" key="3">
    <source>
        <dbReference type="ARBA" id="ARBA00022448"/>
    </source>
</evidence>
<evidence type="ECO:0000256" key="1">
    <source>
        <dbReference type="ARBA" id="ARBA00004651"/>
    </source>
</evidence>
<feature type="transmembrane region" description="Helical" evidence="8">
    <location>
        <begin position="152"/>
        <end position="169"/>
    </location>
</feature>
<evidence type="ECO:0000256" key="8">
    <source>
        <dbReference type="RuleBase" id="RU365092"/>
    </source>
</evidence>
<feature type="transmembrane region" description="Helical" evidence="8">
    <location>
        <begin position="472"/>
        <end position="490"/>
    </location>
</feature>
<dbReference type="Pfam" id="PF02652">
    <property type="entry name" value="Lactate_perm"/>
    <property type="match status" value="2"/>
</dbReference>
<evidence type="ECO:0000256" key="2">
    <source>
        <dbReference type="ARBA" id="ARBA00010100"/>
    </source>
</evidence>
<evidence type="ECO:0000313" key="10">
    <source>
        <dbReference type="Proteomes" id="UP001200430"/>
    </source>
</evidence>
<evidence type="ECO:0000256" key="4">
    <source>
        <dbReference type="ARBA" id="ARBA00022475"/>
    </source>
</evidence>
<comment type="caution">
    <text evidence="8">Lacks conserved residue(s) required for the propagation of feature annotation.</text>
</comment>
<feature type="transmembrane region" description="Helical" evidence="8">
    <location>
        <begin position="100"/>
        <end position="119"/>
    </location>
</feature>
<gene>
    <name evidence="9" type="ORF">L2W38_08540</name>
</gene>
<comment type="function">
    <text evidence="8">Uptake of L-lactate across the membrane. Can also transport D-lactate and glycolate.</text>
</comment>
<keyword evidence="6 8" id="KW-1133">Transmembrane helix</keyword>
<keyword evidence="4 8" id="KW-1003">Cell membrane</keyword>
<comment type="subcellular location">
    <subcellularLocation>
        <location evidence="1 8">Cell membrane</location>
        <topology evidence="1 8">Multi-pass membrane protein</topology>
    </subcellularLocation>
</comment>
<reference evidence="9 10" key="1">
    <citation type="submission" date="2022-01" db="EMBL/GenBank/DDBJ databases">
        <title>Dethiosulfovibrio faecalis sp. nov., a novel proteolytic, non-sulfur-reducing bacterium isolated from a marine aquaculture solid waste bioreactor.</title>
        <authorList>
            <person name="Grabowski S."/>
            <person name="Apolinario E."/>
            <person name="Schneider N."/>
            <person name="Marshall C.W."/>
            <person name="Sowers K.R."/>
        </authorList>
    </citation>
    <scope>NUCLEOTIDE SEQUENCE [LARGE SCALE GENOMIC DNA]</scope>
    <source>
        <strain evidence="9 10">DSM 12537</strain>
    </source>
</reference>
<keyword evidence="5 8" id="KW-0812">Transmembrane</keyword>
<accession>A0ABS9ESM0</accession>
<feature type="transmembrane region" description="Helical" evidence="8">
    <location>
        <begin position="210"/>
        <end position="229"/>
    </location>
</feature>
<organism evidence="9 10">
    <name type="scientific">Dethiosulfovibrio marinus</name>
    <dbReference type="NCBI Taxonomy" id="133532"/>
    <lineage>
        <taxon>Bacteria</taxon>
        <taxon>Thermotogati</taxon>
        <taxon>Synergistota</taxon>
        <taxon>Synergistia</taxon>
        <taxon>Synergistales</taxon>
        <taxon>Dethiosulfovibrionaceae</taxon>
        <taxon>Dethiosulfovibrio</taxon>
    </lineage>
</organism>
<dbReference type="RefSeq" id="WP_236099581.1">
    <property type="nucleotide sequence ID" value="NZ_JAKGUD010000008.1"/>
</dbReference>
<feature type="transmembrane region" description="Helical" evidence="8">
    <location>
        <begin position="181"/>
        <end position="198"/>
    </location>
</feature>
<protein>
    <recommendedName>
        <fullName evidence="8">L-lactate permease</fullName>
    </recommendedName>
</protein>
<comment type="similarity">
    <text evidence="2 8">Belongs to the lactate permease family.</text>
</comment>
<keyword evidence="3 8" id="KW-0813">Transport</keyword>
<comment type="caution">
    <text evidence="9">The sequence shown here is derived from an EMBL/GenBank/DDBJ whole genome shotgun (WGS) entry which is preliminary data.</text>
</comment>
<dbReference type="PANTHER" id="PTHR30003">
    <property type="entry name" value="L-LACTATE PERMEASE"/>
    <property type="match status" value="1"/>
</dbReference>
<sequence length="495" mass="51737">MEFVIAALPIGAIVIGMAGFDIPSKLMAPTAWAAAFFSGLTLFSTPLNELVRSSWLGVMDGVRIVWLIFAAFTLLQIMVESGAMDTIKTSLAGVTSDRRSMVLLLAIPFGTFLEGAAGAGSPAALAAPFLVGLGMNPVVAASACLIGNSVPVSWGGAGATTVVGAGKFVDFVQASAMTGRMAALEYLVLPILMIAFVFGAKAIKGIWKDVIAIGVIMGSANFMISNVFISVTELTSLIGGIFGTAAFSLWLMATKRTIDEIPEKFRLEKDDNVGKISPRKFALSITPYLILCAMLVTVRLSVPLGTLASFGGGYTVWVGTVIMISAAAASIILGANGKLRDSISVAFRKVLPALLAMSFLMAMVNCMRISGQISILAVTLSAAAGWLYPMTAVLIGQIGGFVTGTNLGSNLMFNPLHIEAAKTLGMNPMTVVAAQNTGGAIGNMICPNNIVAVCACVGILGKEGKVMRKTMIPSLILMFFLGILALLYTYKIYPV</sequence>
<proteinExistence type="inferred from homology"/>
<dbReference type="InterPro" id="IPR003804">
    <property type="entry name" value="Lactate_perm"/>
</dbReference>
<keyword evidence="10" id="KW-1185">Reference proteome</keyword>
<name>A0ABS9ESM0_9BACT</name>
<dbReference type="PANTHER" id="PTHR30003:SF0">
    <property type="entry name" value="GLYCOLATE PERMEASE GLCA-RELATED"/>
    <property type="match status" value="1"/>
</dbReference>
<keyword evidence="7 8" id="KW-0472">Membrane</keyword>
<dbReference type="Proteomes" id="UP001200430">
    <property type="component" value="Unassembled WGS sequence"/>
</dbReference>
<evidence type="ECO:0000256" key="7">
    <source>
        <dbReference type="ARBA" id="ARBA00023136"/>
    </source>
</evidence>
<feature type="transmembrane region" description="Helical" evidence="8">
    <location>
        <begin position="57"/>
        <end position="79"/>
    </location>
</feature>